<feature type="region of interest" description="Disordered" evidence="1">
    <location>
        <begin position="558"/>
        <end position="591"/>
    </location>
</feature>
<feature type="region of interest" description="Disordered" evidence="1">
    <location>
        <begin position="257"/>
        <end position="283"/>
    </location>
</feature>
<reference evidence="2 3" key="1">
    <citation type="submission" date="2019-07" db="EMBL/GenBank/DDBJ databases">
        <title>Genomes of Cafeteria roenbergensis.</title>
        <authorList>
            <person name="Fischer M.G."/>
            <person name="Hackl T."/>
            <person name="Roman M."/>
        </authorList>
    </citation>
    <scope>NUCLEOTIDE SEQUENCE [LARGE SCALE GENOMIC DNA]</scope>
    <source>
        <strain evidence="2 3">E4-10P</strain>
    </source>
</reference>
<dbReference type="Gene3D" id="1.10.579.10">
    <property type="entry name" value="DNA Cyclobutane Dipyrimidine Photolyase, subunit A, domain 3"/>
    <property type="match status" value="1"/>
</dbReference>
<name>A0A5A8E9A7_CAFRO</name>
<evidence type="ECO:0000256" key="1">
    <source>
        <dbReference type="SAM" id="MobiDB-lite"/>
    </source>
</evidence>
<comment type="caution">
    <text evidence="2">The sequence shown here is derived from an EMBL/GenBank/DDBJ whole genome shotgun (WGS) entry which is preliminary data.</text>
</comment>
<feature type="region of interest" description="Disordered" evidence="1">
    <location>
        <begin position="85"/>
        <end position="181"/>
    </location>
</feature>
<dbReference type="EMBL" id="VLTO01000029">
    <property type="protein sequence ID" value="KAA0173794.1"/>
    <property type="molecule type" value="Genomic_DNA"/>
</dbReference>
<dbReference type="OrthoDB" id="10470438at2759"/>
<feature type="compositionally biased region" description="Low complexity" evidence="1">
    <location>
        <begin position="112"/>
        <end position="135"/>
    </location>
</feature>
<accession>A0A5A8E9A7</accession>
<dbReference type="AlphaFoldDB" id="A0A5A8E9A7"/>
<protein>
    <submittedName>
        <fullName evidence="2">Uncharacterized protein</fullName>
    </submittedName>
</protein>
<organism evidence="2 3">
    <name type="scientific">Cafeteria roenbergensis</name>
    <name type="common">Marine flagellate</name>
    <dbReference type="NCBI Taxonomy" id="33653"/>
    <lineage>
        <taxon>Eukaryota</taxon>
        <taxon>Sar</taxon>
        <taxon>Stramenopiles</taxon>
        <taxon>Bigyra</taxon>
        <taxon>Opalozoa</taxon>
        <taxon>Bicosoecida</taxon>
        <taxon>Cafeteriaceae</taxon>
        <taxon>Cafeteria</taxon>
    </lineage>
</organism>
<feature type="compositionally biased region" description="Low complexity" evidence="1">
    <location>
        <begin position="558"/>
        <end position="574"/>
    </location>
</feature>
<proteinExistence type="predicted"/>
<evidence type="ECO:0000313" key="3">
    <source>
        <dbReference type="Proteomes" id="UP000322899"/>
    </source>
</evidence>
<sequence>MAGRAGLGTGSSAQPWADRLLQLAEATLADEPQSLAGVRLRFGASPESEPAAVRVLDSSSDAVPGFAFELLKEMERLRLSDVRARLSEQRSEPVPSPKRARQSTPESGDSVPASPAAPAPASEREATASPEPSSPRGTEVTVPRLDLSFMAATGKLLPPGSRRKRASAGGPGGLPSRVKPGLPVFTEDPEVAARKPLLAALAASLGAHALLLDAPTTPVAAGVLEAASCILRGCAVLPVESSFHDSLALLRLPPARLAAPDPHPPGREEPASDGQRGPGSSWPFGVRPPSLADAFIALRFELPLSPLLASPALWRAAAAVLPFASAAIADLVFVPPGTGDWPPPQGHRALQGHLGTTAAPHLPAGLERLVSAIAPDALRATARARAAGAASATEPRAMGLVHKERRWLTSLCQRAAELVAASCASYLSVARACLDRDLAGAGLTALAPACRCGTLSPVFALQGLWEAADKAKPKERVEWATDPAVAPLLAAADAAGSGGGAFRSAGAAACVEPEASAWFDPSAVIPAEMRRRCEALELRLRASFLQVPPCAVSLPPATGTAAAAGSSTGRGDASPGPPHSCGGSARADPRRREAEVRAWAVVRSRAAISSAPAGGGVGGGPARELRTGDDAWDVAQACLEKHGELPPALLGLWAQRVLGWAPTIAAAFPAAAELLRVWSTSGHVALGAALQAAQFFAGCGDDSLEAYSPSQQAPVLGLPGELGPDLATSTYPLAAVVGPDVAAALAAQSRGSPLSCQGAWDDVAAFVGPLSGDDDRLANGQAPAGPGRPRWRGLLGSIPTVSARAAERLLASE</sequence>
<gene>
    <name evidence="2" type="ORF">FNF27_04742</name>
</gene>
<dbReference type="Proteomes" id="UP000322899">
    <property type="component" value="Unassembled WGS sequence"/>
</dbReference>
<evidence type="ECO:0000313" key="2">
    <source>
        <dbReference type="EMBL" id="KAA0173794.1"/>
    </source>
</evidence>